<feature type="region of interest" description="Disordered" evidence="1">
    <location>
        <begin position="1"/>
        <end position="23"/>
    </location>
</feature>
<feature type="compositionally biased region" description="Polar residues" evidence="1">
    <location>
        <begin position="7"/>
        <end position="23"/>
    </location>
</feature>
<dbReference type="EMBL" id="JAHFZB010000002">
    <property type="protein sequence ID" value="KAK6493018.1"/>
    <property type="molecule type" value="Genomic_DNA"/>
</dbReference>
<comment type="caution">
    <text evidence="2">The sequence shown here is derived from an EMBL/GenBank/DDBJ whole genome shotgun (WGS) entry which is preliminary data.</text>
</comment>
<evidence type="ECO:0000313" key="2">
    <source>
        <dbReference type="EMBL" id="KAK6493018.1"/>
    </source>
</evidence>
<name>A0ABR1A7G0_HUSHU</name>
<evidence type="ECO:0000313" key="3">
    <source>
        <dbReference type="Proteomes" id="UP001369086"/>
    </source>
</evidence>
<organism evidence="2 3">
    <name type="scientific">Huso huso</name>
    <name type="common">Beluga</name>
    <name type="synonym">Acipenser huso</name>
    <dbReference type="NCBI Taxonomy" id="61971"/>
    <lineage>
        <taxon>Eukaryota</taxon>
        <taxon>Metazoa</taxon>
        <taxon>Chordata</taxon>
        <taxon>Craniata</taxon>
        <taxon>Vertebrata</taxon>
        <taxon>Euteleostomi</taxon>
        <taxon>Actinopterygii</taxon>
        <taxon>Chondrostei</taxon>
        <taxon>Acipenseriformes</taxon>
        <taxon>Acipenseridae</taxon>
        <taxon>Huso</taxon>
    </lineage>
</organism>
<reference evidence="2 3" key="1">
    <citation type="submission" date="2021-05" db="EMBL/GenBank/DDBJ databases">
        <authorList>
            <person name="Zahm M."/>
            <person name="Klopp C."/>
            <person name="Cabau C."/>
            <person name="Kuhl H."/>
            <person name="Suciu R."/>
            <person name="Ciorpac M."/>
            <person name="Holostenco D."/>
            <person name="Gessner J."/>
            <person name="Wuertz S."/>
            <person name="Hohne C."/>
            <person name="Stock M."/>
            <person name="Gislard M."/>
            <person name="Lluch J."/>
            <person name="Milhes M."/>
            <person name="Lampietro C."/>
            <person name="Lopez Roques C."/>
            <person name="Donnadieu C."/>
            <person name="Du K."/>
            <person name="Schartl M."/>
            <person name="Guiguen Y."/>
        </authorList>
    </citation>
    <scope>NUCLEOTIDE SEQUENCE [LARGE SCALE GENOMIC DNA]</scope>
    <source>
        <strain evidence="2">Hh-F2</strain>
        <tissue evidence="2">Blood</tissue>
    </source>
</reference>
<gene>
    <name evidence="2" type="ORF">HHUSO_G2482</name>
</gene>
<accession>A0ABR1A7G0</accession>
<evidence type="ECO:0000256" key="1">
    <source>
        <dbReference type="SAM" id="MobiDB-lite"/>
    </source>
</evidence>
<protein>
    <submittedName>
        <fullName evidence="2">Uncharacterized protein</fullName>
    </submittedName>
</protein>
<sequence>MTPPQPCSTTEMRPPSCSASTLDLSGTSVERHIIKMLININDKLDHNTRMLNTIINQNTRADVDDLPEDIELPLVDIPSLDSLERRLKDLTFQKQLAL</sequence>
<dbReference type="Proteomes" id="UP001369086">
    <property type="component" value="Unassembled WGS sequence"/>
</dbReference>
<proteinExistence type="predicted"/>
<keyword evidence="3" id="KW-1185">Reference proteome</keyword>